<dbReference type="PANTHER" id="PTHR38034">
    <property type="entry name" value="INNER MEMBRANE PROTEIN YPJD"/>
    <property type="match status" value="1"/>
</dbReference>
<feature type="transmembrane region" description="Helical" evidence="1">
    <location>
        <begin position="133"/>
        <end position="156"/>
    </location>
</feature>
<proteinExistence type="predicted"/>
<dbReference type="RefSeq" id="WP_018574048.1">
    <property type="nucleotide sequence ID" value="NZ_CP065725.1"/>
</dbReference>
<evidence type="ECO:0000256" key="1">
    <source>
        <dbReference type="SAM" id="Phobius"/>
    </source>
</evidence>
<dbReference type="InterPro" id="IPR052372">
    <property type="entry name" value="YpjD/HemX"/>
</dbReference>
<feature type="domain" description="Cytochrome c assembly protein" evidence="2">
    <location>
        <begin position="66"/>
        <end position="278"/>
    </location>
</feature>
<evidence type="ECO:0000259" key="2">
    <source>
        <dbReference type="Pfam" id="PF01578"/>
    </source>
</evidence>
<protein>
    <submittedName>
        <fullName evidence="3">Cytochrome c biogenesis protein CcsA</fullName>
    </submittedName>
    <submittedName>
        <fullName evidence="4">Inner membrane protein ypjD</fullName>
    </submittedName>
</protein>
<dbReference type="PANTHER" id="PTHR38034:SF1">
    <property type="entry name" value="INNER MEMBRANE PROTEIN YPJD"/>
    <property type="match status" value="1"/>
</dbReference>
<evidence type="ECO:0000313" key="3">
    <source>
        <dbReference type="EMBL" id="QPT41019.1"/>
    </source>
</evidence>
<feature type="transmembrane region" description="Helical" evidence="1">
    <location>
        <begin position="66"/>
        <end position="85"/>
    </location>
</feature>
<dbReference type="AlphaFoldDB" id="A0A378XDZ1"/>
<evidence type="ECO:0000313" key="5">
    <source>
        <dbReference type="Proteomes" id="UP000254603"/>
    </source>
</evidence>
<dbReference type="STRING" id="1122619.GCA_000373745_00864"/>
<keyword evidence="1" id="KW-0472">Membrane</keyword>
<dbReference type="InterPro" id="IPR002541">
    <property type="entry name" value="Cyt_c_assembly"/>
</dbReference>
<feature type="transmembrane region" description="Helical" evidence="1">
    <location>
        <begin position="258"/>
        <end position="275"/>
    </location>
</feature>
<gene>
    <name evidence="4" type="primary">ypjD</name>
    <name evidence="3" type="synonym">ccsA</name>
    <name evidence="3" type="ORF">I6G29_05605</name>
    <name evidence="4" type="ORF">NCTC11997_01176</name>
</gene>
<accession>A0A378XDZ1</accession>
<dbReference type="GO" id="GO:0020037">
    <property type="term" value="F:heme binding"/>
    <property type="evidence" value="ECO:0007669"/>
    <property type="project" value="InterPro"/>
</dbReference>
<sequence>MSLDIVLHYLSALAYLLLAASIWYPLWKNQTLEKHNKLRHWTLLLILLLHGCAVHTAMLYSDHIRLNWALSISLTVWIGMFIFWIESNFVSLKALLLPLGITSALGCLLTVFFPITDTGLIINVNSEIFRIHLIISLFAYSFIALATIQALLTAVLDRHLHTPHDFDSKQKLFNRLIEAQPPLLLQERILFRLIWIGFGLLTLSVITGSWVSIRYYDQLLPYDHKTLFTLLAWIVFAFLLAGRALWGWRGRIALRWNLLGFFLLMLAYTGSRFVFEMILRQ</sequence>
<evidence type="ECO:0000313" key="6">
    <source>
        <dbReference type="Proteomes" id="UP000594903"/>
    </source>
</evidence>
<dbReference type="Proteomes" id="UP000254603">
    <property type="component" value="Unassembled WGS sequence"/>
</dbReference>
<dbReference type="OrthoDB" id="9780793at2"/>
<keyword evidence="6" id="KW-1185">Reference proteome</keyword>
<evidence type="ECO:0000313" key="4">
    <source>
        <dbReference type="EMBL" id="SUA53457.1"/>
    </source>
</evidence>
<reference evidence="4 5" key="1">
    <citation type="submission" date="2018-06" db="EMBL/GenBank/DDBJ databases">
        <authorList>
            <consortium name="Pathogen Informatics"/>
            <person name="Doyle S."/>
        </authorList>
    </citation>
    <scope>NUCLEOTIDE SEQUENCE [LARGE SCALE GENOMIC DNA]</scope>
    <source>
        <strain evidence="4 5">NCTC11997</strain>
    </source>
</reference>
<feature type="transmembrane region" description="Helical" evidence="1">
    <location>
        <begin position="227"/>
        <end position="246"/>
    </location>
</feature>
<feature type="transmembrane region" description="Helical" evidence="1">
    <location>
        <begin position="193"/>
        <end position="215"/>
    </location>
</feature>
<reference evidence="3 6" key="2">
    <citation type="submission" date="2020-12" db="EMBL/GenBank/DDBJ databases">
        <title>FDA dAtabase for Regulatory Grade micrObial Sequences (FDA-ARGOS): Supporting development and validation of Infectious Disease Dx tests.</title>
        <authorList>
            <person name="Sproer C."/>
            <person name="Gronow S."/>
            <person name="Severitt S."/>
            <person name="Schroder I."/>
            <person name="Tallon L."/>
            <person name="Sadzewicz L."/>
            <person name="Zhao X."/>
            <person name="Boylan J."/>
            <person name="Ott S."/>
            <person name="Bowen H."/>
            <person name="Vavikolanu K."/>
            <person name="Mehta A."/>
            <person name="Aluvathingal J."/>
            <person name="Nadendla S."/>
            <person name="Lowell S."/>
            <person name="Myers T."/>
            <person name="Yan Y."/>
            <person name="Sichtig H."/>
        </authorList>
    </citation>
    <scope>NUCLEOTIDE SEQUENCE [LARGE SCALE GENOMIC DNA]</scope>
    <source>
        <strain evidence="3 6">FDAARGOS_872</strain>
    </source>
</reference>
<dbReference type="GO" id="GO:0017004">
    <property type="term" value="P:cytochrome complex assembly"/>
    <property type="evidence" value="ECO:0007669"/>
    <property type="project" value="InterPro"/>
</dbReference>
<dbReference type="EMBL" id="UGSB01000001">
    <property type="protein sequence ID" value="SUA53457.1"/>
    <property type="molecule type" value="Genomic_DNA"/>
</dbReference>
<feature type="transmembrane region" description="Helical" evidence="1">
    <location>
        <begin position="94"/>
        <end position="113"/>
    </location>
</feature>
<organism evidence="4 5">
    <name type="scientific">Oligella ureolytica</name>
    <dbReference type="NCBI Taxonomy" id="90244"/>
    <lineage>
        <taxon>Bacteria</taxon>
        <taxon>Pseudomonadati</taxon>
        <taxon>Pseudomonadota</taxon>
        <taxon>Betaproteobacteria</taxon>
        <taxon>Burkholderiales</taxon>
        <taxon>Alcaligenaceae</taxon>
        <taxon>Oligella</taxon>
    </lineage>
</organism>
<dbReference type="Pfam" id="PF01578">
    <property type="entry name" value="Cytochrom_C_asm"/>
    <property type="match status" value="1"/>
</dbReference>
<name>A0A378XDZ1_9BURK</name>
<keyword evidence="1" id="KW-0812">Transmembrane</keyword>
<keyword evidence="1" id="KW-1133">Transmembrane helix</keyword>
<feature type="transmembrane region" description="Helical" evidence="1">
    <location>
        <begin position="6"/>
        <end position="26"/>
    </location>
</feature>
<feature type="transmembrane region" description="Helical" evidence="1">
    <location>
        <begin position="38"/>
        <end position="60"/>
    </location>
</feature>
<dbReference type="EMBL" id="CP065725">
    <property type="protein sequence ID" value="QPT41019.1"/>
    <property type="molecule type" value="Genomic_DNA"/>
</dbReference>
<dbReference type="Proteomes" id="UP000594903">
    <property type="component" value="Chromosome"/>
</dbReference>